<organism evidence="5">
    <name type="scientific">Acididesulfobacillus acetoxydans</name>
    <dbReference type="NCBI Taxonomy" id="1561005"/>
    <lineage>
        <taxon>Bacteria</taxon>
        <taxon>Bacillati</taxon>
        <taxon>Bacillota</taxon>
        <taxon>Clostridia</taxon>
        <taxon>Eubacteriales</taxon>
        <taxon>Peptococcaceae</taxon>
        <taxon>Acididesulfobacillus</taxon>
    </lineage>
</organism>
<keyword evidence="2" id="KW-0547">Nucleotide-binding</keyword>
<dbReference type="EMBL" id="LR746496">
    <property type="protein sequence ID" value="CAA7603039.1"/>
    <property type="molecule type" value="Genomic_DNA"/>
</dbReference>
<evidence type="ECO:0000313" key="6">
    <source>
        <dbReference type="EMBL" id="CEJ08998.1"/>
    </source>
</evidence>
<dbReference type="InterPro" id="IPR003593">
    <property type="entry name" value="AAA+_ATPase"/>
</dbReference>
<dbReference type="Pfam" id="PF00005">
    <property type="entry name" value="ABC_tran"/>
    <property type="match status" value="1"/>
</dbReference>
<evidence type="ECO:0000259" key="4">
    <source>
        <dbReference type="PROSITE" id="PS50893"/>
    </source>
</evidence>
<accession>A0A8S0WA09</accession>
<dbReference type="RefSeq" id="WP_240986318.1">
    <property type="nucleotide sequence ID" value="NZ_CDGJ01000109.1"/>
</dbReference>
<reference evidence="5" key="2">
    <citation type="submission" date="2020-01" db="EMBL/GenBank/DDBJ databases">
        <authorList>
            <person name="Hornung B."/>
        </authorList>
    </citation>
    <scope>NUCLEOTIDE SEQUENCE</scope>
    <source>
        <strain evidence="5">PacBioINE</strain>
    </source>
</reference>
<dbReference type="AlphaFoldDB" id="A0A8S0WA09"/>
<dbReference type="Proteomes" id="UP000836597">
    <property type="component" value="Chromosome"/>
</dbReference>
<dbReference type="SMART" id="SM00382">
    <property type="entry name" value="AAA"/>
    <property type="match status" value="1"/>
</dbReference>
<dbReference type="Gene3D" id="3.40.50.300">
    <property type="entry name" value="P-loop containing nucleotide triphosphate hydrolases"/>
    <property type="match status" value="1"/>
</dbReference>
<evidence type="ECO:0000313" key="5">
    <source>
        <dbReference type="EMBL" id="CAA7603039.1"/>
    </source>
</evidence>
<evidence type="ECO:0000256" key="2">
    <source>
        <dbReference type="ARBA" id="ARBA00022741"/>
    </source>
</evidence>
<evidence type="ECO:0000313" key="7">
    <source>
        <dbReference type="Proteomes" id="UP001071230"/>
    </source>
</evidence>
<dbReference type="InterPro" id="IPR003439">
    <property type="entry name" value="ABC_transporter-like_ATP-bd"/>
</dbReference>
<dbReference type="GO" id="GO:0016887">
    <property type="term" value="F:ATP hydrolysis activity"/>
    <property type="evidence" value="ECO:0007669"/>
    <property type="project" value="InterPro"/>
</dbReference>
<dbReference type="InterPro" id="IPR027417">
    <property type="entry name" value="P-loop_NTPase"/>
</dbReference>
<dbReference type="CDD" id="cd03230">
    <property type="entry name" value="ABC_DR_subfamily_A"/>
    <property type="match status" value="1"/>
</dbReference>
<dbReference type="PANTHER" id="PTHR42939">
    <property type="entry name" value="ABC TRANSPORTER ATP-BINDING PROTEIN ALBC-RELATED"/>
    <property type="match status" value="1"/>
</dbReference>
<proteinExistence type="predicted"/>
<gene>
    <name evidence="6" type="ORF">DEACI_3480</name>
    <name evidence="5" type="ORF">DEACI_3862</name>
</gene>
<reference evidence="6" key="1">
    <citation type="submission" date="2014-11" db="EMBL/GenBank/DDBJ databases">
        <authorList>
            <person name="Hornung B.V."/>
        </authorList>
    </citation>
    <scope>NUCLEOTIDE SEQUENCE</scope>
    <source>
        <strain evidence="6">INE</strain>
    </source>
</reference>
<dbReference type="EC" id="3.6.1.3" evidence="5"/>
<evidence type="ECO:0000256" key="3">
    <source>
        <dbReference type="ARBA" id="ARBA00022840"/>
    </source>
</evidence>
<evidence type="ECO:0000256" key="1">
    <source>
        <dbReference type="ARBA" id="ARBA00022448"/>
    </source>
</evidence>
<keyword evidence="5" id="KW-0378">Hydrolase</keyword>
<dbReference type="KEGG" id="aacx:DEACI_3862"/>
<dbReference type="GO" id="GO:0005524">
    <property type="term" value="F:ATP binding"/>
    <property type="evidence" value="ECO:0007669"/>
    <property type="project" value="UniProtKB-KW"/>
</dbReference>
<protein>
    <submittedName>
        <fullName evidence="5 6">ABC transporter</fullName>
        <ecNumber evidence="5">3.6.1.3</ecNumber>
    </submittedName>
</protein>
<dbReference type="PANTHER" id="PTHR42939:SF3">
    <property type="entry name" value="ABC TRANSPORTER ATP-BINDING COMPONENT"/>
    <property type="match status" value="1"/>
</dbReference>
<dbReference type="Proteomes" id="UP001071230">
    <property type="component" value="Unassembled WGS sequence"/>
</dbReference>
<feature type="domain" description="ABC transporter" evidence="4">
    <location>
        <begin position="5"/>
        <end position="230"/>
    </location>
</feature>
<sequence length="288" mass="32950">MPNILEVENLSKTFPRFSLQKISFSLAPGYIMGFIGPNGAGKSTTLKLIMHLLHKDSGQIKIFGLDPQHYERQIKDRIGFVYDENHFYEELTLKAMARIMASCYSHWEPQTFTSYLEQFSLPPKEKIKKLSWGMQMKFSLALALSHQAELLILDEPTSGLDPIIRHELIEILSALREDEKKAVLFSTHITTDLEQIADYITFIHDGQLVFSRAKDDILERYALVKGDPGLLTRENQSLFTGWNQTRYGFTGLVPDRAQARLLLGNRVLFEKATLDDIMLYTVRGKAHV</sequence>
<keyword evidence="1" id="KW-0813">Transport</keyword>
<name>A0A8S0WA09_9FIRM</name>
<dbReference type="EMBL" id="CDGJ01000109">
    <property type="protein sequence ID" value="CEJ08998.1"/>
    <property type="molecule type" value="Genomic_DNA"/>
</dbReference>
<keyword evidence="3" id="KW-0067">ATP-binding</keyword>
<dbReference type="PROSITE" id="PS50893">
    <property type="entry name" value="ABC_TRANSPORTER_2"/>
    <property type="match status" value="1"/>
</dbReference>
<dbReference type="InterPro" id="IPR051782">
    <property type="entry name" value="ABC_Transporter_VariousFunc"/>
</dbReference>
<keyword evidence="7" id="KW-1185">Reference proteome</keyword>
<dbReference type="SUPFAM" id="SSF52540">
    <property type="entry name" value="P-loop containing nucleoside triphosphate hydrolases"/>
    <property type="match status" value="1"/>
</dbReference>